<comment type="caution">
    <text evidence="3">The sequence shown here is derived from an EMBL/GenBank/DDBJ whole genome shotgun (WGS) entry which is preliminary data.</text>
</comment>
<dbReference type="InterPro" id="IPR050101">
    <property type="entry name" value="CinA"/>
</dbReference>
<dbReference type="Pfam" id="PF00994">
    <property type="entry name" value="MoCF_biosynth"/>
    <property type="match status" value="1"/>
</dbReference>
<dbReference type="InterPro" id="IPR008135">
    <property type="entry name" value="Competence-induced_CinA"/>
</dbReference>
<dbReference type="PANTHER" id="PTHR13939:SF0">
    <property type="entry name" value="NMN AMIDOHYDROLASE-LIKE PROTEIN YFAY"/>
    <property type="match status" value="1"/>
</dbReference>
<feature type="domain" description="MoaB/Mog" evidence="2">
    <location>
        <begin position="4"/>
        <end position="171"/>
    </location>
</feature>
<proteinExistence type="inferred from homology"/>
<dbReference type="Gene3D" id="3.40.980.10">
    <property type="entry name" value="MoaB/Mog-like domain"/>
    <property type="match status" value="1"/>
</dbReference>
<dbReference type="Gene3D" id="3.90.950.20">
    <property type="entry name" value="CinA-like"/>
    <property type="match status" value="1"/>
</dbReference>
<dbReference type="NCBIfam" id="TIGR00199">
    <property type="entry name" value="PncC_domain"/>
    <property type="match status" value="1"/>
</dbReference>
<keyword evidence="4" id="KW-1185">Reference proteome</keyword>
<comment type="similarity">
    <text evidence="1">Belongs to the CinA family.</text>
</comment>
<dbReference type="Pfam" id="PF02464">
    <property type="entry name" value="CinA"/>
    <property type="match status" value="1"/>
</dbReference>
<dbReference type="NCBIfam" id="TIGR00177">
    <property type="entry name" value="molyb_syn"/>
    <property type="match status" value="1"/>
</dbReference>
<dbReference type="SMART" id="SM00852">
    <property type="entry name" value="MoCF_biosynth"/>
    <property type="match status" value="1"/>
</dbReference>
<dbReference type="RefSeq" id="WP_076311087.1">
    <property type="nucleotide sequence ID" value="NZ_JBHUMJ010000002.1"/>
</dbReference>
<dbReference type="PANTHER" id="PTHR13939">
    <property type="entry name" value="NICOTINAMIDE-NUCLEOTIDE AMIDOHYDROLASE PNCC"/>
    <property type="match status" value="1"/>
</dbReference>
<dbReference type="InterPro" id="IPR001453">
    <property type="entry name" value="MoaB/Mog_dom"/>
</dbReference>
<dbReference type="SUPFAM" id="SSF142433">
    <property type="entry name" value="CinA-like"/>
    <property type="match status" value="1"/>
</dbReference>
<evidence type="ECO:0000256" key="1">
    <source>
        <dbReference type="HAMAP-Rule" id="MF_00226"/>
    </source>
</evidence>
<dbReference type="Gene3D" id="3.30.70.2860">
    <property type="match status" value="1"/>
</dbReference>
<dbReference type="Proteomes" id="UP001597540">
    <property type="component" value="Unassembled WGS sequence"/>
</dbReference>
<dbReference type="CDD" id="cd00885">
    <property type="entry name" value="cinA"/>
    <property type="match status" value="1"/>
</dbReference>
<sequence length="421" mass="46127">MKAEIIAVGTELLLGQIVNTNAQFLSKELAAIGIDVYFQTVVGDNALRMKQSIETAQSRADIIIFSGGIGPTQDDITKDVVAELLGRELHIEQRSLDKIEQMFTSRGTLMTENNKRQATLIEGATPLTNETGLALGNAIFQDDHYYIILPGPPKELKPMFTNHAVPWLQQHALTGEMPIYSKMLKFAGIGESMLEDKLKDLISAQTDPTIAPYAGEGEVTVRISTKAGSESEAMVKLNELEVQIQQRLPEHLYASHDIPIEHVIVEMMADRELTLGAAESCTGGLLMELLTSIPGSGTMLRGGIVCYTNEMKEKLLNVPHAYLEGEDAPGAVSPEVAKVLAEQVRMITDADYGLAVTGVAGPGYSERKKVGLVYIGIAERGGETEIHELNLSGNRETIRIRSAKTLLYRLWRKLVENEKLD</sequence>
<reference evidence="4" key="1">
    <citation type="journal article" date="2019" name="Int. J. Syst. Evol. Microbiol.">
        <title>The Global Catalogue of Microorganisms (GCM) 10K type strain sequencing project: providing services to taxonomists for standard genome sequencing and annotation.</title>
        <authorList>
            <consortium name="The Broad Institute Genomics Platform"/>
            <consortium name="The Broad Institute Genome Sequencing Center for Infectious Disease"/>
            <person name="Wu L."/>
            <person name="Ma J."/>
        </authorList>
    </citation>
    <scope>NUCLEOTIDE SEQUENCE [LARGE SCALE GENOMIC DNA]</scope>
    <source>
        <strain evidence="4">KCTC 33849</strain>
    </source>
</reference>
<dbReference type="SUPFAM" id="SSF53218">
    <property type="entry name" value="Molybdenum cofactor biosynthesis proteins"/>
    <property type="match status" value="1"/>
</dbReference>
<organism evidence="3 4">
    <name type="scientific">Paenibacillus shunpengii</name>
    <dbReference type="NCBI Taxonomy" id="2054424"/>
    <lineage>
        <taxon>Bacteria</taxon>
        <taxon>Bacillati</taxon>
        <taxon>Bacillota</taxon>
        <taxon>Bacilli</taxon>
        <taxon>Bacillales</taxon>
        <taxon>Paenibacillaceae</taxon>
        <taxon>Paenibacillus</taxon>
    </lineage>
</organism>
<dbReference type="Pfam" id="PF18146">
    <property type="entry name" value="CinA_KH"/>
    <property type="match status" value="1"/>
</dbReference>
<evidence type="ECO:0000313" key="3">
    <source>
        <dbReference type="EMBL" id="MFD2700182.1"/>
    </source>
</evidence>
<accession>A0ABW5SK71</accession>
<dbReference type="NCBIfam" id="NF001813">
    <property type="entry name" value="PRK00549.1"/>
    <property type="match status" value="1"/>
</dbReference>
<evidence type="ECO:0000313" key="4">
    <source>
        <dbReference type="Proteomes" id="UP001597540"/>
    </source>
</evidence>
<gene>
    <name evidence="1" type="primary">cinA</name>
    <name evidence="3" type="ORF">ACFSVM_06850</name>
</gene>
<dbReference type="InterPro" id="IPR036425">
    <property type="entry name" value="MoaB/Mog-like_dom_sf"/>
</dbReference>
<dbReference type="InterPro" id="IPR036653">
    <property type="entry name" value="CinA-like_C"/>
</dbReference>
<protein>
    <recommendedName>
        <fullName evidence="1">Putative competence-damage inducible protein</fullName>
    </recommendedName>
</protein>
<dbReference type="InterPro" id="IPR041424">
    <property type="entry name" value="CinA_KH"/>
</dbReference>
<dbReference type="PIRSF" id="PIRSF006728">
    <property type="entry name" value="CinA"/>
    <property type="match status" value="1"/>
</dbReference>
<dbReference type="NCBIfam" id="TIGR00200">
    <property type="entry name" value="cinA_nterm"/>
    <property type="match status" value="1"/>
</dbReference>
<evidence type="ECO:0000259" key="2">
    <source>
        <dbReference type="SMART" id="SM00852"/>
    </source>
</evidence>
<dbReference type="InterPro" id="IPR008136">
    <property type="entry name" value="CinA_C"/>
</dbReference>
<dbReference type="HAMAP" id="MF_00226_B">
    <property type="entry name" value="CinA_B"/>
    <property type="match status" value="1"/>
</dbReference>
<name>A0ABW5SK71_9BACL</name>
<dbReference type="EMBL" id="JBHUMJ010000002">
    <property type="protein sequence ID" value="MFD2700182.1"/>
    <property type="molecule type" value="Genomic_DNA"/>
</dbReference>